<feature type="region of interest" description="Disordered" evidence="2">
    <location>
        <begin position="43"/>
        <end position="124"/>
    </location>
</feature>
<comment type="caution">
    <text evidence="4">The sequence shown here is derived from an EMBL/GenBank/DDBJ whole genome shotgun (WGS) entry which is preliminary data.</text>
</comment>
<dbReference type="InterPro" id="IPR056823">
    <property type="entry name" value="TEN-like_YD-shell"/>
</dbReference>
<feature type="region of interest" description="Disordered" evidence="2">
    <location>
        <begin position="1336"/>
        <end position="1358"/>
    </location>
</feature>
<protein>
    <submittedName>
        <fullName evidence="4">Sugar-binding protein</fullName>
    </submittedName>
</protein>
<dbReference type="InterPro" id="IPR006530">
    <property type="entry name" value="YD"/>
</dbReference>
<dbReference type="SUPFAM" id="SSF51294">
    <property type="entry name" value="Hedgehog/intein (Hint) domain"/>
    <property type="match status" value="1"/>
</dbReference>
<feature type="compositionally biased region" description="Basic and acidic residues" evidence="2">
    <location>
        <begin position="822"/>
        <end position="831"/>
    </location>
</feature>
<dbReference type="Proteomes" id="UP000309174">
    <property type="component" value="Unassembled WGS sequence"/>
</dbReference>
<feature type="compositionally biased region" description="Low complexity" evidence="2">
    <location>
        <begin position="75"/>
        <end position="109"/>
    </location>
</feature>
<dbReference type="NCBIfam" id="TIGR01643">
    <property type="entry name" value="YD_repeat_2x"/>
    <property type="match status" value="3"/>
</dbReference>
<dbReference type="Gene3D" id="2.170.16.10">
    <property type="entry name" value="Hedgehog/Intein (Hint) domain"/>
    <property type="match status" value="1"/>
</dbReference>
<dbReference type="RefSeq" id="WP_138649039.1">
    <property type="nucleotide sequence ID" value="NZ_VCKW01000237.1"/>
</dbReference>
<feature type="domain" description="Hint" evidence="3">
    <location>
        <begin position="2089"/>
        <end position="2213"/>
    </location>
</feature>
<evidence type="ECO:0000259" key="3">
    <source>
        <dbReference type="SMART" id="SM00306"/>
    </source>
</evidence>
<feature type="region of interest" description="Disordered" evidence="2">
    <location>
        <begin position="909"/>
        <end position="929"/>
    </location>
</feature>
<evidence type="ECO:0000313" key="5">
    <source>
        <dbReference type="Proteomes" id="UP000309174"/>
    </source>
</evidence>
<reference evidence="4 5" key="1">
    <citation type="submission" date="2019-05" db="EMBL/GenBank/DDBJ databases">
        <title>Draft genome sequence of Actinomadura sp. 14C53.</title>
        <authorList>
            <person name="Saricaoglu S."/>
            <person name="Isik K."/>
        </authorList>
    </citation>
    <scope>NUCLEOTIDE SEQUENCE [LARGE SCALE GENOMIC DNA]</scope>
    <source>
        <strain evidence="4 5">14C53</strain>
    </source>
</reference>
<proteinExistence type="predicted"/>
<dbReference type="SMART" id="SM00306">
    <property type="entry name" value="HintN"/>
    <property type="match status" value="1"/>
</dbReference>
<dbReference type="Pfam" id="PF25023">
    <property type="entry name" value="TEN_YD-shell"/>
    <property type="match status" value="1"/>
</dbReference>
<dbReference type="Pfam" id="PF07591">
    <property type="entry name" value="PT-HINT"/>
    <property type="match status" value="1"/>
</dbReference>
<organism evidence="4 5">
    <name type="scientific">Actinomadura soli</name>
    <dbReference type="NCBI Taxonomy" id="2508997"/>
    <lineage>
        <taxon>Bacteria</taxon>
        <taxon>Bacillati</taxon>
        <taxon>Actinomycetota</taxon>
        <taxon>Actinomycetes</taxon>
        <taxon>Streptosporangiales</taxon>
        <taxon>Thermomonosporaceae</taxon>
        <taxon>Actinomadura</taxon>
    </lineage>
</organism>
<dbReference type="InterPro" id="IPR022385">
    <property type="entry name" value="Rhs_assc_core"/>
</dbReference>
<dbReference type="InterPro" id="IPR050708">
    <property type="entry name" value="T6SS_VgrG/RHS"/>
</dbReference>
<dbReference type="InterPro" id="IPR031325">
    <property type="entry name" value="RHS_repeat"/>
</dbReference>
<sequence length="2362" mass="253000">MKPRRVSLRRRTLLLEPRRSAHVVTIVTAVALAAGLVSVPPALADPPNSHRPKVEDHEPVVDGRASKTRPRKVVPAKPGPAAKAAWPKPGAAEVSVPSGPAASRAARSGNADDGVQAGTPPVEVLAPDKPARAARSAPAARRVRVQVLDRQAARAAGIDGLAFTVARTDAAAPGRVRLRLDYSKFAQAFGGAYGPRLRLMQLPACALTTPGKPQCRTPKPVTAANDGAAGTLTAVVEAAPAATSRSPAVAGAIQNATLLVAAAGSDSSQGDYGSTSLEASATWQGGGSGGDFTWSYPMRVPPVPGELTPQVAVSYSSGSVDGRTANSNGQPSWLGEGFDLWPGYIERRYKSCKEDGVPADTGGNYPADQCWGYDNATVTWGGKGGELIKAADGSWRMKEDDGTKFEKLTSSSNGNGDDDGEHWRVTTTDGTQYYFGLNRLPGWTSEKPETGSTWTAPVFGDDSGEPCHGSSFAASWCQQAYRWNLDYVVNPGGNAINYTYGQEINHYGRNLKAADETPYVRGGYLKTISYGLREDALFAKPPAQVTFATSERCIPDATFDCDPSKIGANPDRWWDVPWDLHCDSGQECKDTHGALAPTFWSRKRLTKVTTQILTSDGSGYRPVDSWSLKHSWGLADVERDLLLDEIQHTGHAADGSTTTLPKVTFNPIQLPNRLDKVGDDILSYVRYRVGAIYDESGGQIDIDYSDPDCSLTDLPTPETNTARCMPVIWTPPGRDDPITDWFHKYVVTSVIQTDRTGLSPDMATKYQYLGGAAWHFDDDDGLTKEKNKTWSQWRGYGHVRTLTGAYDAPSTQADTYYMRGMDGDRRTKDGGTKSVTVSDGEGGTHTDHDALSGFSLRTVQYTGPGGTVHSKTVNTPWRVQTASRTRSWGTTTTNVTATDTSRTWTVKDGGGWTETKTDNTFEESGPGVGRVTALSDLGDTSTPSDDRCTRTEYADNTGAGMVKFPSRLETVSVACATTPDRPAHVLSDVRTSYDNGAFGAAPSKGRVTKVEKLADYDGATPRYVTQSATVYDDYGRTTKVTDTVGNPASTAYADTQGLTTQITTTSPPARPGVASTALIAVQRLDPAWGVPVTTIDQSNLGLRTDLEYDPLGRLTKVWLPNQSKANGRKPNYQYGYHVTENHIVAVTTTTLTAAGAGQRLSGIELLDGWLRPRQTQVPGRTGRLISDTFHDARGQVVKTYVPYAAEGAPETELFGVGTPGAIETQKRIEYDGLGRKNVEKVTTGNGAQPDSELWRTTYDYGGANRVSITPPDGATPTATITDARGQVIERRQYKASTPTGDYDSTTYTYTAAGLPATVTDPSGNTFTTSYDLRGREIRTTDPDTGTSTVTYDDLDRPTSTTDARGKKIFIDYDGQGRKTATHQGTADGPLLTSWTYDTVVRGKGKLATATRHTPDGNYVSTVRNYDQLGRADGTSLTIPGSQGALAGLYLFSTQYNFDDTVKAQSHPAAGGLPGESVNSTYDDLLRPIALIGSGASPTDQTTYVNDVDYTSTNKPQLLEFGPDGKHTWQTFSYEYGTQRPATARAYRQGVQGDDRFATYHYTDAGTITSITDVSRDGIDNQCFTYDYLQRVTQAWTQTTTDACAAQPTEALIGGPAPYWQTFTYDKAGNRTGETRHGIGGVADTVRTYTYAPAGQGNRLTQVAQTGPSGNRTDTYAYDAIGNTTHRALDAGLGNTGQTLEWDTEGELAKVTENGNDVTFVYDADGNRLIRKDPGGATLYLPDGTELRALNGAATATGIRYYTFAGQTVAMRTSDGNITFLAGDHQGTAQIAVNSTTQQATVRRSTPFGAVRGMDDDATWPNDKGFLGATKDPTGLTHLSAREYDPETGRFISVDPVIDHANPQQMNGYTYASNSPVTYSDPSGLRTDGCEVNHDCSKTPPKAPKGSVRCHSYCGPVTPKGGAKRGGDRLAAPVLGRSLPRKTYLHLLNLGYRGSQDFTLRDAIAFLGAGLDDNQWDGFCRTINSSAQSLCHINPFTGHDTTDAGLKPALVASGIAAVVVAGVVLCAAGGCESGAFQAAGLACARSGVCRVAVSAALNAGGAINSGYGAGEAPTGALGGSGSWLSQLVCRSSFVPGTKVLMADGTKKNIEDLRVGDKVLATDPVTGETRTESVLGTITSKGDKNLIQIAIDASFRFRVTGDEPKSAFTKLHGLHRSESGVIIATDTHPFWVAGEINAWVEAADLKPGMWLRTSAGTYVQITATKHMTTHNQRVHNLTIANLHTYHVEAGAIPVLVHNAGCLSDPLPQGMSKKIVNEYDNIRAGNGVPRIDPRTGGQTVFQGRGHHQRFWAGALEYEVPNTRGNGTRILEKTLPDGRKVMGWTTDHYQTIKPFSAPHFPDSGWE</sequence>
<dbReference type="Pfam" id="PF05593">
    <property type="entry name" value="RHS_repeat"/>
    <property type="match status" value="1"/>
</dbReference>
<dbReference type="PANTHER" id="PTHR32305">
    <property type="match status" value="1"/>
</dbReference>
<dbReference type="CDD" id="cd00081">
    <property type="entry name" value="Hint"/>
    <property type="match status" value="1"/>
</dbReference>
<dbReference type="NCBIfam" id="TIGR03696">
    <property type="entry name" value="Rhs_assc_core"/>
    <property type="match status" value="1"/>
</dbReference>
<evidence type="ECO:0000256" key="1">
    <source>
        <dbReference type="ARBA" id="ARBA00022737"/>
    </source>
</evidence>
<dbReference type="EMBL" id="VCKW01000237">
    <property type="protein sequence ID" value="TMQ91085.1"/>
    <property type="molecule type" value="Genomic_DNA"/>
</dbReference>
<evidence type="ECO:0000313" key="4">
    <source>
        <dbReference type="EMBL" id="TMQ91085.1"/>
    </source>
</evidence>
<keyword evidence="1" id="KW-0677">Repeat</keyword>
<keyword evidence="5" id="KW-1185">Reference proteome</keyword>
<gene>
    <name evidence="4" type="ORF">ETD83_32520</name>
</gene>
<evidence type="ECO:0000256" key="2">
    <source>
        <dbReference type="SAM" id="MobiDB-lite"/>
    </source>
</evidence>
<dbReference type="InterPro" id="IPR003587">
    <property type="entry name" value="Hint_dom_N"/>
</dbReference>
<accession>A0A5C4J2X6</accession>
<dbReference type="Gene3D" id="2.180.10.10">
    <property type="entry name" value="RHS repeat-associated core"/>
    <property type="match status" value="1"/>
</dbReference>
<feature type="region of interest" description="Disordered" evidence="2">
    <location>
        <begin position="822"/>
        <end position="850"/>
    </location>
</feature>
<dbReference type="PANTHER" id="PTHR32305:SF17">
    <property type="entry name" value="TRNA NUCLEASE WAPA"/>
    <property type="match status" value="1"/>
</dbReference>
<dbReference type="InterPro" id="IPR036844">
    <property type="entry name" value="Hint_dom_sf"/>
</dbReference>
<name>A0A5C4J2X6_9ACTN</name>
<dbReference type="OrthoDB" id="291011at2"/>
<feature type="compositionally biased region" description="Basic and acidic residues" evidence="2">
    <location>
        <begin position="52"/>
        <end position="65"/>
    </location>
</feature>